<dbReference type="Proteomes" id="UP001162164">
    <property type="component" value="Unassembled WGS sequence"/>
</dbReference>
<keyword evidence="3" id="KW-1185">Reference proteome</keyword>
<evidence type="ECO:0000313" key="3">
    <source>
        <dbReference type="Proteomes" id="UP001162164"/>
    </source>
</evidence>
<name>A0ABQ9J1L6_9CUCU</name>
<sequence>MDLNKQSLTLKRLMVHLRNGVERKRTPIVKWMRKLLESGSDIEFSSVQSPVVKERTLSRRAATKVIKYSLSDDEEEDKSEPDMFVNEAVKENILMKKINHHQDMKHQKICLTLCGKKKDESTPPLAANKRKKIDKSQSDSDDEDRLLNKKTKVKSISSDDDDDFVSTKKVTKTKPKEDKPKKPRQKKKRNLVMMRM</sequence>
<accession>A0ABQ9J1L6</accession>
<protein>
    <submittedName>
        <fullName evidence="2">Uncharacterized protein</fullName>
    </submittedName>
</protein>
<gene>
    <name evidence="2" type="ORF">NQ317_012300</name>
</gene>
<dbReference type="EMBL" id="JAPWTJ010001499">
    <property type="protein sequence ID" value="KAJ8971333.1"/>
    <property type="molecule type" value="Genomic_DNA"/>
</dbReference>
<comment type="caution">
    <text evidence="2">The sequence shown here is derived from an EMBL/GenBank/DDBJ whole genome shotgun (WGS) entry which is preliminary data.</text>
</comment>
<feature type="region of interest" description="Disordered" evidence="1">
    <location>
        <begin position="118"/>
        <end position="196"/>
    </location>
</feature>
<feature type="compositionally biased region" description="Basic residues" evidence="1">
    <location>
        <begin position="181"/>
        <end position="190"/>
    </location>
</feature>
<evidence type="ECO:0000256" key="1">
    <source>
        <dbReference type="SAM" id="MobiDB-lite"/>
    </source>
</evidence>
<reference evidence="2" key="1">
    <citation type="journal article" date="2023" name="Insect Mol. Biol.">
        <title>Genome sequencing provides insights into the evolution of gene families encoding plant cell wall-degrading enzymes in longhorned beetles.</title>
        <authorList>
            <person name="Shin N.R."/>
            <person name="Okamura Y."/>
            <person name="Kirsch R."/>
            <person name="Pauchet Y."/>
        </authorList>
    </citation>
    <scope>NUCLEOTIDE SEQUENCE</scope>
    <source>
        <strain evidence="2">MMC_N1</strain>
    </source>
</reference>
<evidence type="ECO:0000313" key="2">
    <source>
        <dbReference type="EMBL" id="KAJ8971333.1"/>
    </source>
</evidence>
<organism evidence="2 3">
    <name type="scientific">Molorchus minor</name>
    <dbReference type="NCBI Taxonomy" id="1323400"/>
    <lineage>
        <taxon>Eukaryota</taxon>
        <taxon>Metazoa</taxon>
        <taxon>Ecdysozoa</taxon>
        <taxon>Arthropoda</taxon>
        <taxon>Hexapoda</taxon>
        <taxon>Insecta</taxon>
        <taxon>Pterygota</taxon>
        <taxon>Neoptera</taxon>
        <taxon>Endopterygota</taxon>
        <taxon>Coleoptera</taxon>
        <taxon>Polyphaga</taxon>
        <taxon>Cucujiformia</taxon>
        <taxon>Chrysomeloidea</taxon>
        <taxon>Cerambycidae</taxon>
        <taxon>Lamiinae</taxon>
        <taxon>Monochamini</taxon>
        <taxon>Molorchus</taxon>
    </lineage>
</organism>
<proteinExistence type="predicted"/>